<name>A0A6B0TCG0_9EURY</name>
<comment type="caution">
    <text evidence="2">The sequence shown here is derived from an EMBL/GenBank/DDBJ whole genome shotgun (WGS) entry which is preliminary data.</text>
</comment>
<evidence type="ECO:0000313" key="2">
    <source>
        <dbReference type="EMBL" id="MXR53092.1"/>
    </source>
</evidence>
<dbReference type="Pfam" id="PF00702">
    <property type="entry name" value="Hydrolase"/>
    <property type="match status" value="1"/>
</dbReference>
<dbReference type="RefSeq" id="WP_159765392.1">
    <property type="nucleotide sequence ID" value="NZ_WUUT01000008.1"/>
</dbReference>
<dbReference type="GO" id="GO:0008967">
    <property type="term" value="F:phosphoglycolate phosphatase activity"/>
    <property type="evidence" value="ECO:0007669"/>
    <property type="project" value="TreeGrafter"/>
</dbReference>
<comment type="similarity">
    <text evidence="1">Belongs to the HAD-like hydrolase superfamily.</text>
</comment>
<evidence type="ECO:0000256" key="1">
    <source>
        <dbReference type="ARBA" id="ARBA00007958"/>
    </source>
</evidence>
<dbReference type="Proteomes" id="UP000466535">
    <property type="component" value="Unassembled WGS sequence"/>
</dbReference>
<dbReference type="InterPro" id="IPR036412">
    <property type="entry name" value="HAD-like_sf"/>
</dbReference>
<keyword evidence="3" id="KW-1185">Reference proteome</keyword>
<sequence length="224" mass="25033">MSYDSLLLDFDGVVVNVLPDERRLPAFRERITAELMNRDTDAIDDSLVERLAHSVSPEDLPRLSERVGIDPEALWRARDDALADVLTEAARDGHKTPYEDVTAVSELDRPVGIVSNNQRRIVESISREFGLAFDAVQAREPHPDSLRRKKPEPTFLEETVQALGAEEPLFVGDKETDVLAGRRAGLDTVLIRRGHNADREVDVEPTYEVDGLDTVVELIGESPR</sequence>
<dbReference type="PANTHER" id="PTHR43434:SF1">
    <property type="entry name" value="PHOSPHOGLYCOLATE PHOSPHATASE"/>
    <property type="match status" value="1"/>
</dbReference>
<reference evidence="2 3" key="1">
    <citation type="submission" date="2019-12" db="EMBL/GenBank/DDBJ databases">
        <title>Isolation and characterization of three novel carbon monoxide-oxidizing members of Halobacteria from salione crusts and soils.</title>
        <authorList>
            <person name="Myers M.R."/>
            <person name="King G.M."/>
        </authorList>
    </citation>
    <scope>NUCLEOTIDE SEQUENCE [LARGE SCALE GENOMIC DNA]</scope>
    <source>
        <strain evidence="2 3">WSH3</strain>
    </source>
</reference>
<proteinExistence type="inferred from homology"/>
<dbReference type="PANTHER" id="PTHR43434">
    <property type="entry name" value="PHOSPHOGLYCOLATE PHOSPHATASE"/>
    <property type="match status" value="1"/>
</dbReference>
<dbReference type="InterPro" id="IPR023214">
    <property type="entry name" value="HAD_sf"/>
</dbReference>
<dbReference type="InterPro" id="IPR006439">
    <property type="entry name" value="HAD-SF_hydro_IA"/>
</dbReference>
<dbReference type="NCBIfam" id="TIGR01549">
    <property type="entry name" value="HAD-SF-IA-v1"/>
    <property type="match status" value="1"/>
</dbReference>
<dbReference type="SFLD" id="SFLDS00003">
    <property type="entry name" value="Haloacid_Dehalogenase"/>
    <property type="match status" value="1"/>
</dbReference>
<accession>A0A6B0TCG0</accession>
<evidence type="ECO:0000313" key="3">
    <source>
        <dbReference type="Proteomes" id="UP000466535"/>
    </source>
</evidence>
<gene>
    <name evidence="2" type="ORF">GRX03_15955</name>
</gene>
<dbReference type="AlphaFoldDB" id="A0A6B0TCG0"/>
<dbReference type="SFLD" id="SFLDG01129">
    <property type="entry name" value="C1.5:_HAD__Beta-PGM__Phosphata"/>
    <property type="match status" value="1"/>
</dbReference>
<keyword evidence="2" id="KW-0378">Hydrolase</keyword>
<dbReference type="Gene3D" id="3.40.50.1000">
    <property type="entry name" value="HAD superfamily/HAD-like"/>
    <property type="match status" value="1"/>
</dbReference>
<dbReference type="EMBL" id="WUUT01000008">
    <property type="protein sequence ID" value="MXR53092.1"/>
    <property type="molecule type" value="Genomic_DNA"/>
</dbReference>
<dbReference type="OrthoDB" id="115864at2157"/>
<dbReference type="InterPro" id="IPR050155">
    <property type="entry name" value="HAD-like_hydrolase_sf"/>
</dbReference>
<protein>
    <submittedName>
        <fullName evidence="2">HAD-IA family hydrolase</fullName>
    </submittedName>
</protein>
<dbReference type="CDD" id="cd01427">
    <property type="entry name" value="HAD_like"/>
    <property type="match status" value="1"/>
</dbReference>
<organism evidence="2 3">
    <name type="scientific">Halovenus carboxidivorans</name>
    <dbReference type="NCBI Taxonomy" id="2692199"/>
    <lineage>
        <taxon>Archaea</taxon>
        <taxon>Methanobacteriati</taxon>
        <taxon>Methanobacteriota</taxon>
        <taxon>Stenosarchaea group</taxon>
        <taxon>Halobacteria</taxon>
        <taxon>Halobacteriales</taxon>
        <taxon>Haloarculaceae</taxon>
        <taxon>Halovenus</taxon>
    </lineage>
</organism>
<dbReference type="SUPFAM" id="SSF56784">
    <property type="entry name" value="HAD-like"/>
    <property type="match status" value="1"/>
</dbReference>
<dbReference type="GO" id="GO:0006281">
    <property type="term" value="P:DNA repair"/>
    <property type="evidence" value="ECO:0007669"/>
    <property type="project" value="TreeGrafter"/>
</dbReference>